<keyword evidence="4" id="KW-1185">Reference proteome</keyword>
<dbReference type="CDD" id="cd00198">
    <property type="entry name" value="vWFA"/>
    <property type="match status" value="1"/>
</dbReference>
<keyword evidence="1" id="KW-0812">Transmembrane</keyword>
<evidence type="ECO:0000256" key="1">
    <source>
        <dbReference type="SAM" id="Phobius"/>
    </source>
</evidence>
<evidence type="ECO:0000313" key="3">
    <source>
        <dbReference type="EMBL" id="AKK19942.1"/>
    </source>
</evidence>
<proteinExistence type="predicted"/>
<dbReference type="PATRIC" id="fig|1277257.4.peg.337"/>
<dbReference type="Gene3D" id="3.40.50.410">
    <property type="entry name" value="von Willebrand factor, type A domain"/>
    <property type="match status" value="1"/>
</dbReference>
<organism evidence="3 4">
    <name type="scientific">Candidatus Liberibacter africanus PTSAPSY</name>
    <dbReference type="NCBI Taxonomy" id="1277257"/>
    <lineage>
        <taxon>Bacteria</taxon>
        <taxon>Pseudomonadati</taxon>
        <taxon>Pseudomonadota</taxon>
        <taxon>Alphaproteobacteria</taxon>
        <taxon>Hyphomicrobiales</taxon>
        <taxon>Rhizobiaceae</taxon>
        <taxon>Liberibacter</taxon>
    </lineage>
</organism>
<dbReference type="Proteomes" id="UP000035503">
    <property type="component" value="Chromosome"/>
</dbReference>
<evidence type="ECO:0000259" key="2">
    <source>
        <dbReference type="PROSITE" id="PS50234"/>
    </source>
</evidence>
<feature type="domain" description="VWFA" evidence="2">
    <location>
        <begin position="272"/>
        <end position="449"/>
    </location>
</feature>
<gene>
    <name evidence="3" type="ORF">G293_01550</name>
</gene>
<protein>
    <recommendedName>
        <fullName evidence="2">VWFA domain-containing protein</fullName>
    </recommendedName>
</protein>
<name>A0A0G3I8A6_LIBAF</name>
<reference evidence="3 4" key="1">
    <citation type="journal article" date="2015" name="Genome Announc.">
        <title>Complete Genome Sequence of 'Candidatus Liberibacter africanus,' a Bacterium Associated with Citrus Huanglongbing.</title>
        <authorList>
            <person name="Lin H."/>
            <person name="Pietersen G."/>
            <person name="Han C."/>
            <person name="Read D.A."/>
            <person name="Lou B."/>
            <person name="Gupta G."/>
            <person name="Civerolo E.L."/>
        </authorList>
    </citation>
    <scope>NUCLEOTIDE SEQUENCE [LARGE SCALE GENOMIC DNA]</scope>
    <source>
        <strain evidence="3 4">PTSAPSY</strain>
    </source>
</reference>
<evidence type="ECO:0000313" key="4">
    <source>
        <dbReference type="Proteomes" id="UP000035503"/>
    </source>
</evidence>
<dbReference type="InterPro" id="IPR002035">
    <property type="entry name" value="VWF_A"/>
</dbReference>
<sequence length="462" mass="52812">MIFYKKFNFHFQRLKNSCLGAFAVMLALMLPGLLLLGGIFIDIARWMHYRSSLTQVIEASILSTSVVLANSVSKARDKHGFKLSEYKLKENLLANFKENIKNIFAEADCEQLINNRKMSVTLNGNNSVNTISLASSYDLKPNPLIFILGMMNIKSYPVHAISKGEVNLQDESVMENDIYIQWVIDSSGSMDHNYLKYDEIGGFYHMNCLSKRLHSNILPSPKDYNSRIAVVDSRNVVDSINGEIYKHALSCNQYLYNFFYPPELYPSYAEKKALFDIQDYFIIKKYVVRDAMAVLMSAIRKMKNFRDRVWMSAIFFSDKIDINTGFQSSMEHVKSAVRHNDMSDKGSSTDIYKAILEADKQMNSLQGNNLDRYLIFLTDGADMLGNHAPIIQRCNEIKKRGVIIITLAFSVSLQEREKSFALLSSCATPGYFFKPDDSEALNKIFRDKILNAIFKRVIKITK</sequence>
<accession>A0A0G3I8A6</accession>
<dbReference type="Pfam" id="PF00092">
    <property type="entry name" value="VWA"/>
    <property type="match status" value="1"/>
</dbReference>
<keyword evidence="1" id="KW-1133">Transmembrane helix</keyword>
<feature type="transmembrane region" description="Helical" evidence="1">
    <location>
        <begin position="21"/>
        <end position="41"/>
    </location>
</feature>
<dbReference type="RefSeq" id="WP_047264001.1">
    <property type="nucleotide sequence ID" value="NZ_CP004021.1"/>
</dbReference>
<dbReference type="AlphaFoldDB" id="A0A0G3I8A6"/>
<keyword evidence="1" id="KW-0472">Membrane</keyword>
<dbReference type="EMBL" id="CP004021">
    <property type="protein sequence ID" value="AKK19942.1"/>
    <property type="molecule type" value="Genomic_DNA"/>
</dbReference>
<dbReference type="OrthoDB" id="8273629at2"/>
<dbReference type="PROSITE" id="PS50234">
    <property type="entry name" value="VWFA"/>
    <property type="match status" value="1"/>
</dbReference>
<dbReference type="InterPro" id="IPR036465">
    <property type="entry name" value="vWFA_dom_sf"/>
</dbReference>
<dbReference type="KEGG" id="lau:G293_01550"/>
<dbReference type="SUPFAM" id="SSF53300">
    <property type="entry name" value="vWA-like"/>
    <property type="match status" value="1"/>
</dbReference>
<dbReference type="STRING" id="1277257.G293_01550"/>